<keyword evidence="3" id="KW-0328">Glycosyltransferase</keyword>
<dbReference type="PANTHER" id="PTHR33908:SF11">
    <property type="entry name" value="MEMBRANE PROTEIN"/>
    <property type="match status" value="1"/>
</dbReference>
<dbReference type="GO" id="GO:0009103">
    <property type="term" value="P:lipopolysaccharide biosynthetic process"/>
    <property type="evidence" value="ECO:0007669"/>
    <property type="project" value="UniProtKB-ARBA"/>
</dbReference>
<protein>
    <recommendedName>
        <fullName evidence="9">Glycosyltransferase RgtA/B/C/D-like domain-containing protein</fullName>
    </recommendedName>
</protein>
<comment type="caution">
    <text evidence="10">The sequence shown here is derived from an EMBL/GenBank/DDBJ whole genome shotgun (WGS) entry which is preliminary data.</text>
</comment>
<dbReference type="STRING" id="1802485.A2V97_02450"/>
<evidence type="ECO:0000256" key="4">
    <source>
        <dbReference type="ARBA" id="ARBA00022679"/>
    </source>
</evidence>
<evidence type="ECO:0000256" key="6">
    <source>
        <dbReference type="ARBA" id="ARBA00022989"/>
    </source>
</evidence>
<gene>
    <name evidence="10" type="ORF">A2V97_02450</name>
</gene>
<feature type="transmembrane region" description="Helical" evidence="8">
    <location>
        <begin position="12"/>
        <end position="28"/>
    </location>
</feature>
<dbReference type="AlphaFoldDB" id="A0A1F7XMC2"/>
<evidence type="ECO:0000313" key="10">
    <source>
        <dbReference type="EMBL" id="OGM15518.1"/>
    </source>
</evidence>
<name>A0A1F7XMC2_9BACT</name>
<proteinExistence type="predicted"/>
<keyword evidence="4" id="KW-0808">Transferase</keyword>
<feature type="transmembrane region" description="Helical" evidence="8">
    <location>
        <begin position="84"/>
        <end position="107"/>
    </location>
</feature>
<feature type="transmembrane region" description="Helical" evidence="8">
    <location>
        <begin position="297"/>
        <end position="316"/>
    </location>
</feature>
<organism evidence="10 11">
    <name type="scientific">Candidatus Woesebacteria bacterium RBG_16_42_24</name>
    <dbReference type="NCBI Taxonomy" id="1802485"/>
    <lineage>
        <taxon>Bacteria</taxon>
        <taxon>Candidatus Woeseibacteriota</taxon>
    </lineage>
</organism>
<feature type="transmembrane region" description="Helical" evidence="8">
    <location>
        <begin position="323"/>
        <end position="342"/>
    </location>
</feature>
<dbReference type="Pfam" id="PF13231">
    <property type="entry name" value="PMT_2"/>
    <property type="match status" value="1"/>
</dbReference>
<evidence type="ECO:0000256" key="3">
    <source>
        <dbReference type="ARBA" id="ARBA00022676"/>
    </source>
</evidence>
<feature type="domain" description="Glycosyltransferase RgtA/B/C/D-like" evidence="9">
    <location>
        <begin position="66"/>
        <end position="218"/>
    </location>
</feature>
<sequence>MKKFLEEWKTTIILAVLIFIFALGLRVYNLTLLPVFGDEAIYIRWAQVMRADPSLRFLPLSDGKQPLFMWSVIPLFKIFSDPLFAGRAVSVISGVLTSLGVFTLTYLLFRSKKVAIIAMVIHALSPFSIFFDRLALADSMLAAFGVWTLVFAVLTAKSMRLDFAMIAGFALGGALLTKSPGIFFAILLPTSWILSEFPKTIKSRLSHLVKLVLLSLVTLLIGYAMYNILRLGTNFHMIAIRNQDYVYGLRHLFEAPLNPFVSHIKQIFGFFFLLGPYALFALFALGVYSGIKKDLKATIILIVWAFVPILASAEYSKTMTARYVYFSLPFLVAISSASFVGAKKNLTNIATVILIFFLLHSFVIDLKILKEPESAPLPRSERSGYLEEWTSGTGISEVSQFLRQEYLANPSQKIVVGTEGYFGTLPDGLQVYLNDLPEIIVIGAGQPIWNPPQSLVQSKMAGNKTYLVVNSTRYFGNPEKEGLILLAAYPKAVKPDGGRETLLFFELTDASIPKKSSN</sequence>
<dbReference type="InterPro" id="IPR038731">
    <property type="entry name" value="RgtA/B/C-like"/>
</dbReference>
<feature type="transmembrane region" description="Helical" evidence="8">
    <location>
        <begin position="348"/>
        <end position="369"/>
    </location>
</feature>
<evidence type="ECO:0000256" key="5">
    <source>
        <dbReference type="ARBA" id="ARBA00022692"/>
    </source>
</evidence>
<keyword evidence="6 8" id="KW-1133">Transmembrane helix</keyword>
<accession>A0A1F7XMC2</accession>
<feature type="transmembrane region" description="Helical" evidence="8">
    <location>
        <begin position="267"/>
        <end position="291"/>
    </location>
</feature>
<dbReference type="InterPro" id="IPR050297">
    <property type="entry name" value="LipidA_mod_glycosyltrf_83"/>
</dbReference>
<evidence type="ECO:0000256" key="7">
    <source>
        <dbReference type="ARBA" id="ARBA00023136"/>
    </source>
</evidence>
<evidence type="ECO:0000256" key="1">
    <source>
        <dbReference type="ARBA" id="ARBA00004651"/>
    </source>
</evidence>
<dbReference type="PANTHER" id="PTHR33908">
    <property type="entry name" value="MANNOSYLTRANSFERASE YKCB-RELATED"/>
    <property type="match status" value="1"/>
</dbReference>
<feature type="transmembrane region" description="Helical" evidence="8">
    <location>
        <begin position="163"/>
        <end position="188"/>
    </location>
</feature>
<dbReference type="GO" id="GO:0016763">
    <property type="term" value="F:pentosyltransferase activity"/>
    <property type="evidence" value="ECO:0007669"/>
    <property type="project" value="TreeGrafter"/>
</dbReference>
<feature type="transmembrane region" description="Helical" evidence="8">
    <location>
        <begin position="137"/>
        <end position="156"/>
    </location>
</feature>
<feature type="transmembrane region" description="Helical" evidence="8">
    <location>
        <begin position="114"/>
        <end position="131"/>
    </location>
</feature>
<dbReference type="GO" id="GO:0005886">
    <property type="term" value="C:plasma membrane"/>
    <property type="evidence" value="ECO:0007669"/>
    <property type="project" value="UniProtKB-SubCell"/>
</dbReference>
<keyword evidence="7 8" id="KW-0472">Membrane</keyword>
<dbReference type="Proteomes" id="UP000177382">
    <property type="component" value="Unassembled WGS sequence"/>
</dbReference>
<feature type="transmembrane region" description="Helical" evidence="8">
    <location>
        <begin position="208"/>
        <end position="229"/>
    </location>
</feature>
<evidence type="ECO:0000256" key="2">
    <source>
        <dbReference type="ARBA" id="ARBA00022475"/>
    </source>
</evidence>
<evidence type="ECO:0000259" key="9">
    <source>
        <dbReference type="Pfam" id="PF13231"/>
    </source>
</evidence>
<reference evidence="10 11" key="1">
    <citation type="journal article" date="2016" name="Nat. Commun.">
        <title>Thousands of microbial genomes shed light on interconnected biogeochemical processes in an aquifer system.</title>
        <authorList>
            <person name="Anantharaman K."/>
            <person name="Brown C.T."/>
            <person name="Hug L.A."/>
            <person name="Sharon I."/>
            <person name="Castelle C.J."/>
            <person name="Probst A.J."/>
            <person name="Thomas B.C."/>
            <person name="Singh A."/>
            <person name="Wilkins M.J."/>
            <person name="Karaoz U."/>
            <person name="Brodie E.L."/>
            <person name="Williams K.H."/>
            <person name="Hubbard S.S."/>
            <person name="Banfield J.F."/>
        </authorList>
    </citation>
    <scope>NUCLEOTIDE SEQUENCE [LARGE SCALE GENOMIC DNA]</scope>
</reference>
<comment type="subcellular location">
    <subcellularLocation>
        <location evidence="1">Cell membrane</location>
        <topology evidence="1">Multi-pass membrane protein</topology>
    </subcellularLocation>
</comment>
<keyword evidence="5 8" id="KW-0812">Transmembrane</keyword>
<keyword evidence="2" id="KW-1003">Cell membrane</keyword>
<evidence type="ECO:0000313" key="11">
    <source>
        <dbReference type="Proteomes" id="UP000177382"/>
    </source>
</evidence>
<dbReference type="EMBL" id="MGFX01000003">
    <property type="protein sequence ID" value="OGM15518.1"/>
    <property type="molecule type" value="Genomic_DNA"/>
</dbReference>
<evidence type="ECO:0000256" key="8">
    <source>
        <dbReference type="SAM" id="Phobius"/>
    </source>
</evidence>